<evidence type="ECO:0000256" key="7">
    <source>
        <dbReference type="ARBA" id="ARBA00048421"/>
    </source>
</evidence>
<comment type="similarity">
    <text evidence="2">Belongs to the bacterial phospholipase C family.</text>
</comment>
<dbReference type="InterPro" id="IPR017850">
    <property type="entry name" value="Alkaline_phosphatase_core_sf"/>
</dbReference>
<evidence type="ECO:0000313" key="10">
    <source>
        <dbReference type="Proteomes" id="UP001501570"/>
    </source>
</evidence>
<keyword evidence="5" id="KW-0378">Hydrolase</keyword>
<sequence>MANEPSHVTPDRYDQVRERIVPDSILNSGLSRRGMLKALGMMGGLAAVGGGTAACAPVEYVLPTGFAGTMADLKHVVILVQENRSLDQYYGALPGVRGLDDKQALRFQNGTTVFQQPHGTSTLSPQHQLSVSGMSIGNDHGYGTGISAWNNGLYNNWVGAKGTSCMIYMTGEELPYQYSLATAYTICDQNYCSVAGPTTPNRLYHWTGSSNGVTDNGGESNGLRAWETFPEKLQAAGVTWRNYVDNTTNGSEWYGDYTDNPIRGFATFTSSGTTPTDLANRNDPVKNAPGTGLVWRAASEPYKDHGLPNNDSDENLDGVLDDFIAACEPGAQFPLPEVSWIVAPYLWSEHPAANPEHGAHFTNRVITALQSNPEIWNHTLLVLAFDENDGTFDHALPPRPEPGTKDEFTSGGKLNPAGTPIGYGPRTPLLLVSPWSRGGWVNSEVFDHTSIIRFLEVWTASLGKPAKSTMITDWRRTISGDLTSALDFAHPVLDTPSLPDTRALIEIADNAPSANFSETYTGEKWELERPLKHRPLSYHPHGTFVEDRVNGTVTARLSLVGGPKGKGVSLQVFPDAYAPASNTPHTVTTAAPAEYAWDAKSYDGRYAFTVYGPDGFVRSHAGTVLPAGQNNAGVPRIDVDLNAGAKPTVTIKLHNDGIENVEYILVANDYAGDPQAIHVKPGASTTVKWPTSEGYYDIVITADTGTGWQHRYAGRVAQLTA</sequence>
<dbReference type="EC" id="3.1.4.3" evidence="3"/>
<dbReference type="Gene3D" id="3.40.720.10">
    <property type="entry name" value="Alkaline Phosphatase, subunit A"/>
    <property type="match status" value="2"/>
</dbReference>
<feature type="domain" description="Bacterial phospholipase C C-terminal" evidence="8">
    <location>
        <begin position="533"/>
        <end position="622"/>
    </location>
</feature>
<dbReference type="PANTHER" id="PTHR31956">
    <property type="entry name" value="NON-SPECIFIC PHOSPHOLIPASE C4-RELATED"/>
    <property type="match status" value="1"/>
</dbReference>
<dbReference type="InterPro" id="IPR007312">
    <property type="entry name" value="Phosphoesterase"/>
</dbReference>
<dbReference type="InterPro" id="IPR008475">
    <property type="entry name" value="PLipase_C_C"/>
</dbReference>
<comment type="catalytic activity">
    <reaction evidence="7">
        <text>a 1,2-diacyl-sn-glycero-3-phosphocholine + H2O = phosphocholine + a 1,2-diacyl-sn-glycerol + H(+)</text>
        <dbReference type="Rhea" id="RHEA:10604"/>
        <dbReference type="ChEBI" id="CHEBI:15377"/>
        <dbReference type="ChEBI" id="CHEBI:15378"/>
        <dbReference type="ChEBI" id="CHEBI:17815"/>
        <dbReference type="ChEBI" id="CHEBI:57643"/>
        <dbReference type="ChEBI" id="CHEBI:295975"/>
        <dbReference type="EC" id="3.1.4.3"/>
    </reaction>
    <physiologicalReaction direction="left-to-right" evidence="7">
        <dbReference type="Rhea" id="RHEA:10605"/>
    </physiologicalReaction>
</comment>
<evidence type="ECO:0000259" key="8">
    <source>
        <dbReference type="Pfam" id="PF05506"/>
    </source>
</evidence>
<evidence type="ECO:0000256" key="2">
    <source>
        <dbReference type="ARBA" id="ARBA00009717"/>
    </source>
</evidence>
<keyword evidence="6" id="KW-0843">Virulence</keyword>
<reference evidence="10" key="1">
    <citation type="journal article" date="2019" name="Int. J. Syst. Evol. Microbiol.">
        <title>The Global Catalogue of Microorganisms (GCM) 10K type strain sequencing project: providing services to taxonomists for standard genome sequencing and annotation.</title>
        <authorList>
            <consortium name="The Broad Institute Genomics Platform"/>
            <consortium name="The Broad Institute Genome Sequencing Center for Infectious Disease"/>
            <person name="Wu L."/>
            <person name="Ma J."/>
        </authorList>
    </citation>
    <scope>NUCLEOTIDE SEQUENCE [LARGE SCALE GENOMIC DNA]</scope>
    <source>
        <strain evidence="10">JCM 18304</strain>
    </source>
</reference>
<comment type="subcellular location">
    <subcellularLocation>
        <location evidence="1">Secreted</location>
        <location evidence="1">Cell wall</location>
    </subcellularLocation>
</comment>
<evidence type="ECO:0000313" key="9">
    <source>
        <dbReference type="EMBL" id="GAA5180140.1"/>
    </source>
</evidence>
<evidence type="ECO:0000256" key="1">
    <source>
        <dbReference type="ARBA" id="ARBA00004191"/>
    </source>
</evidence>
<evidence type="ECO:0000256" key="3">
    <source>
        <dbReference type="ARBA" id="ARBA00012018"/>
    </source>
</evidence>
<evidence type="ECO:0000256" key="5">
    <source>
        <dbReference type="ARBA" id="ARBA00022801"/>
    </source>
</evidence>
<dbReference type="Pfam" id="PF04185">
    <property type="entry name" value="Phosphoesterase"/>
    <property type="match status" value="1"/>
</dbReference>
<feature type="domain" description="Bacterial phospholipase C C-terminal" evidence="8">
    <location>
        <begin position="640"/>
        <end position="715"/>
    </location>
</feature>
<accession>A0ABP9RMK2</accession>
<dbReference type="PROSITE" id="PS51318">
    <property type="entry name" value="TAT"/>
    <property type="match status" value="1"/>
</dbReference>
<proteinExistence type="inferred from homology"/>
<evidence type="ECO:0000256" key="4">
    <source>
        <dbReference type="ARBA" id="ARBA00022512"/>
    </source>
</evidence>
<keyword evidence="4" id="KW-0134">Cell wall</keyword>
<keyword evidence="4" id="KW-0964">Secreted</keyword>
<dbReference type="RefSeq" id="WP_345626812.1">
    <property type="nucleotide sequence ID" value="NZ_BAABJQ010000003.1"/>
</dbReference>
<dbReference type="PANTHER" id="PTHR31956:SF1">
    <property type="entry name" value="NON-SPECIFIC PHOSPHOLIPASE C1"/>
    <property type="match status" value="1"/>
</dbReference>
<gene>
    <name evidence="9" type="ORF">GCM10023322_11770</name>
</gene>
<comment type="caution">
    <text evidence="9">The sequence shown here is derived from an EMBL/GenBank/DDBJ whole genome shotgun (WGS) entry which is preliminary data.</text>
</comment>
<organism evidence="9 10">
    <name type="scientific">Rugosimonospora acidiphila</name>
    <dbReference type="NCBI Taxonomy" id="556531"/>
    <lineage>
        <taxon>Bacteria</taxon>
        <taxon>Bacillati</taxon>
        <taxon>Actinomycetota</taxon>
        <taxon>Actinomycetes</taxon>
        <taxon>Micromonosporales</taxon>
        <taxon>Micromonosporaceae</taxon>
        <taxon>Rugosimonospora</taxon>
    </lineage>
</organism>
<dbReference type="EMBL" id="BAABJQ010000003">
    <property type="protein sequence ID" value="GAA5180140.1"/>
    <property type="molecule type" value="Genomic_DNA"/>
</dbReference>
<name>A0ABP9RMK2_9ACTN</name>
<dbReference type="Proteomes" id="UP001501570">
    <property type="component" value="Unassembled WGS sequence"/>
</dbReference>
<dbReference type="InterPro" id="IPR006311">
    <property type="entry name" value="TAT_signal"/>
</dbReference>
<keyword evidence="10" id="KW-1185">Reference proteome</keyword>
<protein>
    <recommendedName>
        <fullName evidence="3">phospholipase C</fullName>
        <ecNumber evidence="3">3.1.4.3</ecNumber>
    </recommendedName>
</protein>
<evidence type="ECO:0000256" key="6">
    <source>
        <dbReference type="ARBA" id="ARBA00023026"/>
    </source>
</evidence>
<dbReference type="Pfam" id="PF05506">
    <property type="entry name" value="PLipase_C_C"/>
    <property type="match status" value="2"/>
</dbReference>